<dbReference type="SUPFAM" id="SSF56752">
    <property type="entry name" value="D-aminoacid aminotransferase-like PLP-dependent enzymes"/>
    <property type="match status" value="1"/>
</dbReference>
<dbReference type="Pfam" id="PF01063">
    <property type="entry name" value="Aminotran_4"/>
    <property type="match status" value="1"/>
</dbReference>
<dbReference type="Proteomes" id="UP000229570">
    <property type="component" value="Unassembled WGS sequence"/>
</dbReference>
<dbReference type="InterPro" id="IPR043131">
    <property type="entry name" value="BCAT-like_N"/>
</dbReference>
<dbReference type="InterPro" id="IPR036038">
    <property type="entry name" value="Aminotransferase-like"/>
</dbReference>
<comment type="caution">
    <text evidence="1">The sequence shown here is derived from an EMBL/GenBank/DDBJ whole genome shotgun (WGS) entry which is preliminary data.</text>
</comment>
<organism evidence="1 2">
    <name type="scientific">Candidatus Roizmanbacteria bacterium CG11_big_fil_rev_8_21_14_0_20_35_14</name>
    <dbReference type="NCBI Taxonomy" id="1974855"/>
    <lineage>
        <taxon>Bacteria</taxon>
        <taxon>Candidatus Roizmaniibacteriota</taxon>
    </lineage>
</organism>
<protein>
    <recommendedName>
        <fullName evidence="3">Amino acid aminotransferase</fullName>
    </recommendedName>
</protein>
<evidence type="ECO:0000313" key="2">
    <source>
        <dbReference type="Proteomes" id="UP000229570"/>
    </source>
</evidence>
<name>A0A2H0KLU8_9BACT</name>
<dbReference type="InterPro" id="IPR001544">
    <property type="entry name" value="Aminotrans_IV"/>
</dbReference>
<proteinExistence type="predicted"/>
<reference evidence="1 2" key="1">
    <citation type="submission" date="2017-09" db="EMBL/GenBank/DDBJ databases">
        <title>Depth-based differentiation of microbial function through sediment-hosted aquifers and enrichment of novel symbionts in the deep terrestrial subsurface.</title>
        <authorList>
            <person name="Probst A.J."/>
            <person name="Ladd B."/>
            <person name="Jarett J.K."/>
            <person name="Geller-Mcgrath D.E."/>
            <person name="Sieber C.M."/>
            <person name="Emerson J.B."/>
            <person name="Anantharaman K."/>
            <person name="Thomas B.C."/>
            <person name="Malmstrom R."/>
            <person name="Stieglmeier M."/>
            <person name="Klingl A."/>
            <person name="Woyke T."/>
            <person name="Ryan C.M."/>
            <person name="Banfield J.F."/>
        </authorList>
    </citation>
    <scope>NUCLEOTIDE SEQUENCE [LARGE SCALE GENOMIC DNA]</scope>
    <source>
        <strain evidence="1">CG11_big_fil_rev_8_21_14_0_20_35_14</strain>
    </source>
</reference>
<dbReference type="Gene3D" id="3.30.470.10">
    <property type="match status" value="1"/>
</dbReference>
<evidence type="ECO:0000313" key="1">
    <source>
        <dbReference type="EMBL" id="PIQ72196.1"/>
    </source>
</evidence>
<feature type="non-terminal residue" evidence="1">
    <location>
        <position position="117"/>
    </location>
</feature>
<dbReference type="AlphaFoldDB" id="A0A2H0KLU8"/>
<gene>
    <name evidence="1" type="ORF">COV86_04325</name>
</gene>
<evidence type="ECO:0008006" key="3">
    <source>
        <dbReference type="Google" id="ProtNLM"/>
    </source>
</evidence>
<dbReference type="GO" id="GO:0003824">
    <property type="term" value="F:catalytic activity"/>
    <property type="evidence" value="ECO:0007669"/>
    <property type="project" value="InterPro"/>
</dbReference>
<dbReference type="EMBL" id="PCVL01000065">
    <property type="protein sequence ID" value="PIQ72196.1"/>
    <property type="molecule type" value="Genomic_DNA"/>
</dbReference>
<sequence length="117" mass="13515">MSNLIHFLNGKFVSEDKLLISPRDLGFTRGYAVADFIVTYNHQPFKLSEHVDRLFKSAEIIGLQIPWSKEQISLWVKETLDKNDKDTEKTIKIVLSVSQLARLKNEGIEDVIYYDNS</sequence>
<accession>A0A2H0KLU8</accession>